<evidence type="ECO:0000313" key="4">
    <source>
        <dbReference type="EMBL" id="AYJ36138.1"/>
    </source>
</evidence>
<dbReference type="SUPFAM" id="SSF51695">
    <property type="entry name" value="PLC-like phosphodiesterases"/>
    <property type="match status" value="1"/>
</dbReference>
<protein>
    <recommendedName>
        <fullName evidence="1">GP-PDE domain-containing protein</fullName>
    </recommendedName>
</protein>
<dbReference type="PROSITE" id="PS51704">
    <property type="entry name" value="GP_PDE"/>
    <property type="match status" value="1"/>
</dbReference>
<dbReference type="EMBL" id="CP032751">
    <property type="protein sequence ID" value="AYJ36085.1"/>
    <property type="molecule type" value="Genomic_DNA"/>
</dbReference>
<dbReference type="EMBL" id="CP032751">
    <property type="protein sequence ID" value="AYJ36138.1"/>
    <property type="molecule type" value="Genomic_DNA"/>
</dbReference>
<evidence type="ECO:0000259" key="1">
    <source>
        <dbReference type="PROSITE" id="PS51704"/>
    </source>
</evidence>
<dbReference type="GO" id="GO:0006629">
    <property type="term" value="P:lipid metabolic process"/>
    <property type="evidence" value="ECO:0007669"/>
    <property type="project" value="InterPro"/>
</dbReference>
<evidence type="ECO:0000313" key="2">
    <source>
        <dbReference type="EMBL" id="AYJ36038.1"/>
    </source>
</evidence>
<evidence type="ECO:0000313" key="5">
    <source>
        <dbReference type="Proteomes" id="UP000281644"/>
    </source>
</evidence>
<dbReference type="Gene3D" id="3.20.20.190">
    <property type="entry name" value="Phosphatidylinositol (PI) phosphodiesterase"/>
    <property type="match status" value="1"/>
</dbReference>
<dbReference type="Proteomes" id="UP000281644">
    <property type="component" value="Chromosome"/>
</dbReference>
<gene>
    <name evidence="2" type="ORF">LPA65_09800</name>
    <name evidence="3" type="ORF">LPA65_10115</name>
    <name evidence="4" type="ORF">LPA65_10430</name>
</gene>
<feature type="domain" description="GP-PDE" evidence="1">
    <location>
        <begin position="677"/>
        <end position="923"/>
    </location>
</feature>
<evidence type="ECO:0000313" key="3">
    <source>
        <dbReference type="EMBL" id="AYJ36085.1"/>
    </source>
</evidence>
<dbReference type="RefSeq" id="WP_121054793.1">
    <property type="nucleotide sequence ID" value="NZ_BJZD01000037.1"/>
</dbReference>
<accession>A0AAN1Q1F9</accession>
<dbReference type="PANTHER" id="PTHR46211:SF14">
    <property type="entry name" value="GLYCEROPHOSPHODIESTER PHOSPHODIESTERASE"/>
    <property type="match status" value="1"/>
</dbReference>
<dbReference type="KEGG" id="larg:LPA65_09800"/>
<proteinExistence type="predicted"/>
<reference evidence="2 5" key="1">
    <citation type="submission" date="2018-10" db="EMBL/GenBank/DDBJ databases">
        <title>Genome sequencing of Lactobacillus species.</title>
        <authorList>
            <person name="Baek C."/>
            <person name="Yi H."/>
        </authorList>
    </citation>
    <scope>NUCLEOTIDE SEQUENCE [LARGE SCALE GENOMIC DNA]</scope>
    <source>
        <strain evidence="2 5">DSM 16365</strain>
    </source>
</reference>
<dbReference type="KEGG" id="larg:LPA65_10115"/>
<name>A0AAN1Q1F9_9LACO</name>
<dbReference type="PANTHER" id="PTHR46211">
    <property type="entry name" value="GLYCEROPHOSPHORYL DIESTER PHOSPHODIESTERASE"/>
    <property type="match status" value="1"/>
</dbReference>
<dbReference type="EMBL" id="CP032751">
    <property type="protein sequence ID" value="AYJ36038.1"/>
    <property type="molecule type" value="Genomic_DNA"/>
</dbReference>
<dbReference type="Pfam" id="PF03009">
    <property type="entry name" value="GDPD"/>
    <property type="match status" value="1"/>
</dbReference>
<dbReference type="InterPro" id="IPR017946">
    <property type="entry name" value="PLC-like_Pdiesterase_TIM-brl"/>
</dbReference>
<dbReference type="InterPro" id="IPR030395">
    <property type="entry name" value="GP_PDE_dom"/>
</dbReference>
<dbReference type="GO" id="GO:0008081">
    <property type="term" value="F:phosphoric diester hydrolase activity"/>
    <property type="evidence" value="ECO:0007669"/>
    <property type="project" value="InterPro"/>
</dbReference>
<dbReference type="AlphaFoldDB" id="A0AAN1Q1F9"/>
<dbReference type="KEGG" id="larg:LPA65_10430"/>
<organism evidence="2 5">
    <name type="scientific">Lactiplantibacillus argentoratensis</name>
    <dbReference type="NCBI Taxonomy" id="271881"/>
    <lineage>
        <taxon>Bacteria</taxon>
        <taxon>Bacillati</taxon>
        <taxon>Bacillota</taxon>
        <taxon>Bacilli</taxon>
        <taxon>Lactobacillales</taxon>
        <taxon>Lactobacillaceae</taxon>
        <taxon>Lactiplantibacillus</taxon>
    </lineage>
</organism>
<sequence length="925" mass="102305">MISTITLDTYKQQIGSGDAFNLSDSFNGRVGDEQVPLVVQFKERGLAQQFEDGLAPFLTGFVGSLDENNQVTADTGEAVSYVGTSDDIIGLGRVKMNLPGTMFPQEGYFYGFLGLQNADGKRVTTFNVWFHVYNSNPDMFVNKSPFRTELQKLLDSAQQAVTATNSKYNAEFKSELDKIASLSSDASNHLTEMISQLDILQAKIKSSDIATNSQLEQAINDINTSLMSEINQRPKNSDVVDMIERGFTNFDGGQPHAIADATTLKSTYPNGHDGVFVTIDAGHKWMWGPDGTWVDGGLYQGTQIASGSVDVSMLANNAQTPIFIPSKDGIPNYDTNTMILDFNCYTDSAYFMVSNKSVTVPEQTTVKNNTTVGGVTSTKLIYDMDALSFEFIGWNQALKSGQVILGGLRQSDKGWYWSGSMSITIDGKQVDQWDLTPDVQFSPSSKAMPNFNSTTRVFDFSSGISTTATLFIGERGIAIPAGTTALPTSTAMEANTLRIVYNFQKEIGQVIGWSEKVAPYSVVIASVLMNYGNHPIVIGDFPYTIDGIDPTVSRTNLDFVVSKDGAPFYDTVANVLDFNCYTDQAFIYSDDKLYQFPKGAKIVSDQTGSSARFIVNLATMEMKTISWDTKLPFGWTELAAIRKTVANEVLVTANFPVTIKGASFKSNATVNARDAKIIGINHRGFNTVAPEESKSAYLLSKQNGYYHWEGDINWTKDNVPMMIHDLAINRTAKNLDGTDLSTTVNLTDINYADLANYDFGIIKGSRFKGEPLLRFEDLVRLARYNDAFIHIEFKYAFTQEQVQMLHNIVVKYNMLDRIGWQAFGWDWLKPMMELEPNGQYELLGGDVTDDYFTKMAALKTDTNKIIASQSAGLNVDDIQKIADKGYPIYLWTVDGGDTVRRFRDVGMVEGIMTNGTINVTDELTK</sequence>